<dbReference type="GO" id="GO:0006282">
    <property type="term" value="P:regulation of DNA repair"/>
    <property type="evidence" value="ECO:0007669"/>
    <property type="project" value="InterPro"/>
</dbReference>
<feature type="domain" description="RecX second three-helical" evidence="5">
    <location>
        <begin position="58"/>
        <end position="99"/>
    </location>
</feature>
<keyword evidence="4" id="KW-0963">Cytoplasm</keyword>
<name>F3QT26_9BACT</name>
<dbReference type="EMBL" id="AFBR01000035">
    <property type="protein sequence ID" value="EGG54847.1"/>
    <property type="molecule type" value="Genomic_DNA"/>
</dbReference>
<dbReference type="InterPro" id="IPR036388">
    <property type="entry name" value="WH-like_DNA-bd_sf"/>
</dbReference>
<dbReference type="OrthoDB" id="1523826at2"/>
<dbReference type="RefSeq" id="WP_008626375.1">
    <property type="nucleotide sequence ID" value="NZ_GL883837.1"/>
</dbReference>
<evidence type="ECO:0000256" key="4">
    <source>
        <dbReference type="ARBA" id="ARBA00022490"/>
    </source>
</evidence>
<reference evidence="7 8" key="1">
    <citation type="submission" date="2011-02" db="EMBL/GenBank/DDBJ databases">
        <authorList>
            <person name="Weinstock G."/>
            <person name="Sodergren E."/>
            <person name="Clifton S."/>
            <person name="Fulton L."/>
            <person name="Fulton B."/>
            <person name="Courtney L."/>
            <person name="Fronick C."/>
            <person name="Harrison M."/>
            <person name="Strong C."/>
            <person name="Farmer C."/>
            <person name="Delahaunty K."/>
            <person name="Markovic C."/>
            <person name="Hall O."/>
            <person name="Minx P."/>
            <person name="Tomlinson C."/>
            <person name="Mitreva M."/>
            <person name="Hou S."/>
            <person name="Chen J."/>
            <person name="Wollam A."/>
            <person name="Pepin K.H."/>
            <person name="Johnson M."/>
            <person name="Bhonagiri V."/>
            <person name="Zhang X."/>
            <person name="Suruliraj S."/>
            <person name="Warren W."/>
            <person name="Chinwalla A."/>
            <person name="Mardis E.R."/>
            <person name="Wilson R.K."/>
        </authorList>
    </citation>
    <scope>NUCLEOTIDE SEQUENCE [LARGE SCALE GENOMIC DNA]</scope>
    <source>
        <strain evidence="7 8">YIT 11841</strain>
    </source>
</reference>
<evidence type="ECO:0000313" key="8">
    <source>
        <dbReference type="Proteomes" id="UP000005546"/>
    </source>
</evidence>
<dbReference type="eggNOG" id="COG2137">
    <property type="taxonomic scope" value="Bacteria"/>
</dbReference>
<keyword evidence="8" id="KW-1185">Reference proteome</keyword>
<comment type="similarity">
    <text evidence="2">Belongs to the RecX family.</text>
</comment>
<comment type="subcellular location">
    <subcellularLocation>
        <location evidence="1">Cytoplasm</location>
    </subcellularLocation>
</comment>
<dbReference type="Pfam" id="PF21981">
    <property type="entry name" value="RecX_HTH3"/>
    <property type="match status" value="1"/>
</dbReference>
<organism evidence="7 8">
    <name type="scientific">Paraprevotella xylaniphila YIT 11841</name>
    <dbReference type="NCBI Taxonomy" id="762982"/>
    <lineage>
        <taxon>Bacteria</taxon>
        <taxon>Pseudomonadati</taxon>
        <taxon>Bacteroidota</taxon>
        <taxon>Bacteroidia</taxon>
        <taxon>Bacteroidales</taxon>
        <taxon>Prevotellaceae</taxon>
        <taxon>Paraprevotella</taxon>
    </lineage>
</organism>
<evidence type="ECO:0000259" key="6">
    <source>
        <dbReference type="Pfam" id="PF21981"/>
    </source>
</evidence>
<dbReference type="PANTHER" id="PTHR33602:SF1">
    <property type="entry name" value="REGULATORY PROTEIN RECX FAMILY PROTEIN"/>
    <property type="match status" value="1"/>
</dbReference>
<dbReference type="HOGENOM" id="CLU_066607_5_2_10"/>
<accession>F3QT26</accession>
<evidence type="ECO:0000259" key="5">
    <source>
        <dbReference type="Pfam" id="PF02631"/>
    </source>
</evidence>
<sequence>MQKMKELTTQEAFNKAAACCSGAEYCLSDIQKKLDKWGVGAAQQKEVLARLQTEKFIDEARFSRCFVRDKFRYNQWGRIKIMQALRLKNIPDGCCREALEEIEEEEYQCVLRKLLQSKARSVKAASDYERNGKLIRFGLSRGFEMNTITRCLHVEKEDFT</sequence>
<dbReference type="GO" id="GO:0005737">
    <property type="term" value="C:cytoplasm"/>
    <property type="evidence" value="ECO:0007669"/>
    <property type="project" value="UniProtKB-SubCell"/>
</dbReference>
<feature type="domain" description="RecX third three-helical" evidence="6">
    <location>
        <begin position="105"/>
        <end position="152"/>
    </location>
</feature>
<dbReference type="PANTHER" id="PTHR33602">
    <property type="entry name" value="REGULATORY PROTEIN RECX FAMILY PROTEIN"/>
    <property type="match status" value="1"/>
</dbReference>
<dbReference type="InterPro" id="IPR003783">
    <property type="entry name" value="Regulatory_RecX"/>
</dbReference>
<comment type="caution">
    <text evidence="7">The sequence shown here is derived from an EMBL/GenBank/DDBJ whole genome shotgun (WGS) entry which is preliminary data.</text>
</comment>
<protein>
    <recommendedName>
        <fullName evidence="3">Regulatory protein RecX</fullName>
    </recommendedName>
</protein>
<evidence type="ECO:0000256" key="1">
    <source>
        <dbReference type="ARBA" id="ARBA00004496"/>
    </source>
</evidence>
<evidence type="ECO:0000256" key="3">
    <source>
        <dbReference type="ARBA" id="ARBA00018111"/>
    </source>
</evidence>
<dbReference type="InterPro" id="IPR053924">
    <property type="entry name" value="RecX_HTH_2nd"/>
</dbReference>
<dbReference type="Proteomes" id="UP000005546">
    <property type="component" value="Unassembled WGS sequence"/>
</dbReference>
<dbReference type="Gene3D" id="1.10.10.10">
    <property type="entry name" value="Winged helix-like DNA-binding domain superfamily/Winged helix DNA-binding domain"/>
    <property type="match status" value="1"/>
</dbReference>
<evidence type="ECO:0000313" key="7">
    <source>
        <dbReference type="EMBL" id="EGG54847.1"/>
    </source>
</evidence>
<gene>
    <name evidence="7" type="ORF">HMPREF9442_01341</name>
</gene>
<dbReference type="STRING" id="762982.HMPREF9442_01341"/>
<dbReference type="InterPro" id="IPR053925">
    <property type="entry name" value="RecX_HTH_3rd"/>
</dbReference>
<evidence type="ECO:0000256" key="2">
    <source>
        <dbReference type="ARBA" id="ARBA00009695"/>
    </source>
</evidence>
<dbReference type="Pfam" id="PF02631">
    <property type="entry name" value="RecX_HTH2"/>
    <property type="match status" value="1"/>
</dbReference>
<dbReference type="AlphaFoldDB" id="F3QT26"/>
<proteinExistence type="inferred from homology"/>